<reference evidence="1" key="1">
    <citation type="submission" date="2020-11" db="EMBL/GenBank/DDBJ databases">
        <authorList>
            <person name="Tran Van P."/>
        </authorList>
    </citation>
    <scope>NUCLEOTIDE SEQUENCE</scope>
</reference>
<dbReference type="PANTHER" id="PTHR33964:SF1">
    <property type="entry name" value="RE45066P"/>
    <property type="match status" value="1"/>
</dbReference>
<evidence type="ECO:0000313" key="1">
    <source>
        <dbReference type="EMBL" id="CAD7656415.1"/>
    </source>
</evidence>
<evidence type="ECO:0000313" key="2">
    <source>
        <dbReference type="Proteomes" id="UP000728032"/>
    </source>
</evidence>
<proteinExistence type="predicted"/>
<dbReference type="OrthoDB" id="10530863at2759"/>
<sequence length="167" mass="18935">MRKCAKDIAKTILSVSLHAMEKMLIKTSCRVKSERQKFILQGNCANNMHKDIVKCSQNNIKTITAINKNSTKSNTKIPLMCCSQIQWKNCVVGEANKRVGGMCTAANVDYLDMYFEKAMLDPMNIFCADYQDSDKCDTLMRQLPTTDSIRLKYATLFPALIELFESL</sequence>
<organism evidence="1">
    <name type="scientific">Oppiella nova</name>
    <dbReference type="NCBI Taxonomy" id="334625"/>
    <lineage>
        <taxon>Eukaryota</taxon>
        <taxon>Metazoa</taxon>
        <taxon>Ecdysozoa</taxon>
        <taxon>Arthropoda</taxon>
        <taxon>Chelicerata</taxon>
        <taxon>Arachnida</taxon>
        <taxon>Acari</taxon>
        <taxon>Acariformes</taxon>
        <taxon>Sarcoptiformes</taxon>
        <taxon>Oribatida</taxon>
        <taxon>Brachypylina</taxon>
        <taxon>Oppioidea</taxon>
        <taxon>Oppiidae</taxon>
        <taxon>Oppiella</taxon>
    </lineage>
</organism>
<accession>A0A7R9MA33</accession>
<dbReference type="Proteomes" id="UP000728032">
    <property type="component" value="Unassembled WGS sequence"/>
</dbReference>
<dbReference type="PANTHER" id="PTHR33964">
    <property type="entry name" value="RE45066P-RELATED"/>
    <property type="match status" value="1"/>
</dbReference>
<dbReference type="AlphaFoldDB" id="A0A7R9MA33"/>
<protein>
    <submittedName>
        <fullName evidence="1">Uncharacterized protein</fullName>
    </submittedName>
</protein>
<name>A0A7R9MA33_9ACAR</name>
<gene>
    <name evidence="1" type="ORF">ONB1V03_LOCUS13052</name>
</gene>
<keyword evidence="2" id="KW-1185">Reference proteome</keyword>
<dbReference type="EMBL" id="CAJPVJ010011070">
    <property type="protein sequence ID" value="CAG2173602.1"/>
    <property type="molecule type" value="Genomic_DNA"/>
</dbReference>
<dbReference type="EMBL" id="OC925895">
    <property type="protein sequence ID" value="CAD7656415.1"/>
    <property type="molecule type" value="Genomic_DNA"/>
</dbReference>